<gene>
    <name evidence="1" type="ORF">Aory04_000060900</name>
</gene>
<dbReference type="EMBL" id="BSYA01000003">
    <property type="protein sequence ID" value="GMG23087.1"/>
    <property type="molecule type" value="Genomic_DNA"/>
</dbReference>
<proteinExistence type="predicted"/>
<dbReference type="Proteomes" id="UP001165205">
    <property type="component" value="Unassembled WGS sequence"/>
</dbReference>
<name>A0AAN5BMC8_ASPOZ</name>
<organism evidence="1 2">
    <name type="scientific">Aspergillus oryzae</name>
    <name type="common">Yellow koji mold</name>
    <dbReference type="NCBI Taxonomy" id="5062"/>
    <lineage>
        <taxon>Eukaryota</taxon>
        <taxon>Fungi</taxon>
        <taxon>Dikarya</taxon>
        <taxon>Ascomycota</taxon>
        <taxon>Pezizomycotina</taxon>
        <taxon>Eurotiomycetes</taxon>
        <taxon>Eurotiomycetidae</taxon>
        <taxon>Eurotiales</taxon>
        <taxon>Aspergillaceae</taxon>
        <taxon>Aspergillus</taxon>
        <taxon>Aspergillus subgen. Circumdati</taxon>
    </lineage>
</organism>
<evidence type="ECO:0000313" key="1">
    <source>
        <dbReference type="EMBL" id="GMG23087.1"/>
    </source>
</evidence>
<dbReference type="CDD" id="cd12148">
    <property type="entry name" value="fungal_TF_MHR"/>
    <property type="match status" value="1"/>
</dbReference>
<accession>A0AAN5BMC8</accession>
<protein>
    <submittedName>
        <fullName evidence="1">Unnamed protein product</fullName>
    </submittedName>
</protein>
<comment type="caution">
    <text evidence="1">The sequence shown here is derived from an EMBL/GenBank/DDBJ whole genome shotgun (WGS) entry which is preliminary data.</text>
</comment>
<sequence length="144" mass="16593">MMINDDDITIPYPETTVSSSPGIDDPHEAKTVPGIVAHIKSAHPYYYIRLMRLILVSIYRLAQITTQVLRKLYGSKKHDKVARDESTSQIEAQLSKWLDETPRFLNPEKQLGQNESEVFYDVPWIFKRYSKGLWCPGQLLNNSP</sequence>
<evidence type="ECO:0000313" key="2">
    <source>
        <dbReference type="Proteomes" id="UP001165205"/>
    </source>
</evidence>
<dbReference type="AlphaFoldDB" id="A0AAN5BMC8"/>
<reference evidence="1" key="1">
    <citation type="submission" date="2023-04" db="EMBL/GenBank/DDBJ databases">
        <title>Aspergillus oryzae NBRC 4228.</title>
        <authorList>
            <person name="Ichikawa N."/>
            <person name="Sato H."/>
            <person name="Tonouchi N."/>
        </authorList>
    </citation>
    <scope>NUCLEOTIDE SEQUENCE</scope>
    <source>
        <strain evidence="1">NBRC 4228</strain>
    </source>
</reference>